<dbReference type="SUPFAM" id="SSF52540">
    <property type="entry name" value="P-loop containing nucleoside triphosphate hydrolases"/>
    <property type="match status" value="1"/>
</dbReference>
<reference evidence="2 3" key="1">
    <citation type="submission" date="2018-09" db="EMBL/GenBank/DDBJ databases">
        <title>Phylogenetic diversity of Pectobacterium and Dickeya strains causing blackleg disease of potato in Morocco.</title>
        <authorList>
            <person name="Oulghazi S."/>
            <person name="Moumni M."/>
            <person name="Faure D."/>
        </authorList>
    </citation>
    <scope>NUCLEOTIDE SEQUENCE [LARGE SCALE GENOMIC DNA]</scope>
    <source>
        <strain evidence="2 3">S4.16.03.LID</strain>
    </source>
</reference>
<evidence type="ECO:0000259" key="1">
    <source>
        <dbReference type="Pfam" id="PF13614"/>
    </source>
</evidence>
<protein>
    <submittedName>
        <fullName evidence="2">ParA family protein</fullName>
    </submittedName>
</protein>
<keyword evidence="3" id="KW-1185">Reference proteome</keyword>
<feature type="domain" description="AAA" evidence="1">
    <location>
        <begin position="1"/>
        <end position="153"/>
    </location>
</feature>
<evidence type="ECO:0000313" key="3">
    <source>
        <dbReference type="Proteomes" id="UP000266633"/>
    </source>
</evidence>
<dbReference type="Gene3D" id="3.40.50.300">
    <property type="entry name" value="P-loop containing nucleotide triphosphate hydrolases"/>
    <property type="match status" value="1"/>
</dbReference>
<dbReference type="Pfam" id="PF13614">
    <property type="entry name" value="AAA_31"/>
    <property type="match status" value="1"/>
</dbReference>
<dbReference type="PANTHER" id="PTHR13696">
    <property type="entry name" value="P-LOOP CONTAINING NUCLEOSIDE TRIPHOSPHATE HYDROLASE"/>
    <property type="match status" value="1"/>
</dbReference>
<name>A0ABX9NPE6_9GAMM</name>
<dbReference type="Proteomes" id="UP000266633">
    <property type="component" value="Unassembled WGS sequence"/>
</dbReference>
<sequence length="235" mass="26051">MQVISVISTKGDVGKTPIAANPRGFVADAGLRILLLDLDMQPTLSSYYEMISHAPGGIDELLAFNRQDLGKTVSRIAINRLDLVLSNDDYPHLYTPLLHDPDGRLRLYYLLLLLPVFQPHDDLVVIDAQGVRTVLLELELLMWQQAISPVTPEIPTAIPAEQVGIHILDAGISAIKVFPRAATLCLPAHRVDANQTRFTREIMCHLATKLFPQWHEPLIQVTGKTSGGYAYVKCQ</sequence>
<dbReference type="InterPro" id="IPR025669">
    <property type="entry name" value="AAA_dom"/>
</dbReference>
<dbReference type="PANTHER" id="PTHR13696:SF99">
    <property type="entry name" value="COBYRINIC ACID AC-DIAMIDE SYNTHASE"/>
    <property type="match status" value="1"/>
</dbReference>
<dbReference type="InterPro" id="IPR027417">
    <property type="entry name" value="P-loop_NTPase"/>
</dbReference>
<gene>
    <name evidence="2" type="ORF">D5077_10315</name>
</gene>
<organism evidence="2 3">
    <name type="scientific">Dickeya dianthicola</name>
    <dbReference type="NCBI Taxonomy" id="204039"/>
    <lineage>
        <taxon>Bacteria</taxon>
        <taxon>Pseudomonadati</taxon>
        <taxon>Pseudomonadota</taxon>
        <taxon>Gammaproteobacteria</taxon>
        <taxon>Enterobacterales</taxon>
        <taxon>Pectobacteriaceae</taxon>
        <taxon>Dickeya</taxon>
    </lineage>
</organism>
<comment type="caution">
    <text evidence="2">The sequence shown here is derived from an EMBL/GenBank/DDBJ whole genome shotgun (WGS) entry which is preliminary data.</text>
</comment>
<evidence type="ECO:0000313" key="2">
    <source>
        <dbReference type="EMBL" id="RJL72439.1"/>
    </source>
</evidence>
<dbReference type="EMBL" id="QZDO01000032">
    <property type="protein sequence ID" value="RJL72439.1"/>
    <property type="molecule type" value="Genomic_DNA"/>
</dbReference>
<accession>A0ABX9NPE6</accession>
<dbReference type="RefSeq" id="WP_119875313.1">
    <property type="nucleotide sequence ID" value="NZ_CP038499.1"/>
</dbReference>
<proteinExistence type="predicted"/>
<dbReference type="InterPro" id="IPR050678">
    <property type="entry name" value="DNA_Partitioning_ATPase"/>
</dbReference>